<evidence type="ECO:0000313" key="7">
    <source>
        <dbReference type="EMBL" id="TPG63152.1"/>
    </source>
</evidence>
<dbReference type="PANTHER" id="PTHR43712:SF2">
    <property type="entry name" value="O-METHYLTRANSFERASE CICE"/>
    <property type="match status" value="1"/>
</dbReference>
<dbReference type="InterPro" id="IPR036388">
    <property type="entry name" value="WH-like_DNA-bd_sf"/>
</dbReference>
<dbReference type="Gene3D" id="3.40.50.150">
    <property type="entry name" value="Vaccinia Virus protein VP39"/>
    <property type="match status" value="1"/>
</dbReference>
<dbReference type="EMBL" id="RCZD01000003">
    <property type="protein sequence ID" value="TPG63152.1"/>
    <property type="molecule type" value="Genomic_DNA"/>
</dbReference>
<dbReference type="GO" id="GO:0032259">
    <property type="term" value="P:methylation"/>
    <property type="evidence" value="ECO:0007669"/>
    <property type="project" value="UniProtKB-KW"/>
</dbReference>
<evidence type="ECO:0000256" key="1">
    <source>
        <dbReference type="ARBA" id="ARBA00022603"/>
    </source>
</evidence>
<evidence type="ECO:0000313" key="8">
    <source>
        <dbReference type="Proteomes" id="UP000317663"/>
    </source>
</evidence>
<dbReference type="CDD" id="cd02440">
    <property type="entry name" value="AdoMet_MTases"/>
    <property type="match status" value="1"/>
</dbReference>
<keyword evidence="3" id="KW-0949">S-adenosyl-L-methionine</keyword>
<dbReference type="Gene3D" id="1.10.10.10">
    <property type="entry name" value="Winged helix-like DNA-binding domain superfamily/Winged helix DNA-binding domain"/>
    <property type="match status" value="1"/>
</dbReference>
<dbReference type="PROSITE" id="PS51683">
    <property type="entry name" value="SAM_OMT_II"/>
    <property type="match status" value="1"/>
</dbReference>
<sequence length="343" mass="38536">MESNMSLMSENEKGALYLIEQAMGYSYQAALRAAAVLGVADHLIKGPKTIQELAKDLGVDWKQLNRVMRLLATRNIFLELDDGRFSLNPPAEYLCTSNRYSLRSAVLMLTDETFWRPLGNLAECVRGHSAFKQLFDMSFFEYWSQRASHDQGYDFHSGMSSMSEVENMFLVRSYDFPKNATVVDVAGGMGGLLLQVLRANPTLHGILFDQPHVLNRNRLAELGDDSRWELQGGSFFEACPEGDIYLLKYITHDWSDENSAKILSNCRKAMRPGGKILIMDPVIPEGSVRHSGKEMDLLLMASFDGGRERTESELKELVDNAGLKINRIIDSGFFVSIIETVAK</sequence>
<organism evidence="7 8">
    <name type="scientific">Ewingella americana</name>
    <dbReference type="NCBI Taxonomy" id="41202"/>
    <lineage>
        <taxon>Bacteria</taxon>
        <taxon>Pseudomonadati</taxon>
        <taxon>Pseudomonadota</taxon>
        <taxon>Gammaproteobacteria</taxon>
        <taxon>Enterobacterales</taxon>
        <taxon>Yersiniaceae</taxon>
        <taxon>Ewingella</taxon>
    </lineage>
</organism>
<dbReference type="GO" id="GO:0046983">
    <property type="term" value="F:protein dimerization activity"/>
    <property type="evidence" value="ECO:0007669"/>
    <property type="project" value="InterPro"/>
</dbReference>
<dbReference type="InterPro" id="IPR029063">
    <property type="entry name" value="SAM-dependent_MTases_sf"/>
</dbReference>
<dbReference type="GO" id="GO:0008171">
    <property type="term" value="F:O-methyltransferase activity"/>
    <property type="evidence" value="ECO:0007669"/>
    <property type="project" value="InterPro"/>
</dbReference>
<keyword evidence="1 7" id="KW-0489">Methyltransferase</keyword>
<dbReference type="PANTHER" id="PTHR43712">
    <property type="entry name" value="PUTATIVE (AFU_ORTHOLOGUE AFUA_4G14580)-RELATED"/>
    <property type="match status" value="1"/>
</dbReference>
<dbReference type="InterPro" id="IPR012967">
    <property type="entry name" value="COMT_dimerisation"/>
</dbReference>
<feature type="domain" description="O-methyltransferase dimerisation" evidence="6">
    <location>
        <begin position="21"/>
        <end position="96"/>
    </location>
</feature>
<keyword evidence="2 7" id="KW-0808">Transferase</keyword>
<dbReference type="Proteomes" id="UP000317663">
    <property type="component" value="Unassembled WGS sequence"/>
</dbReference>
<dbReference type="InterPro" id="IPR001077">
    <property type="entry name" value="COMT_C"/>
</dbReference>
<proteinExistence type="predicted"/>
<feature type="active site" description="Proton acceptor" evidence="4">
    <location>
        <position position="252"/>
    </location>
</feature>
<protein>
    <submittedName>
        <fullName evidence="7">Methyltransferase</fullName>
    </submittedName>
</protein>
<evidence type="ECO:0000259" key="5">
    <source>
        <dbReference type="Pfam" id="PF00891"/>
    </source>
</evidence>
<comment type="caution">
    <text evidence="7">The sequence shown here is derived from an EMBL/GenBank/DDBJ whole genome shotgun (WGS) entry which is preliminary data.</text>
</comment>
<dbReference type="OrthoDB" id="9766840at2"/>
<evidence type="ECO:0000256" key="3">
    <source>
        <dbReference type="ARBA" id="ARBA00022691"/>
    </source>
</evidence>
<dbReference type="SUPFAM" id="SSF46785">
    <property type="entry name" value="Winged helix' DNA-binding domain"/>
    <property type="match status" value="1"/>
</dbReference>
<dbReference type="SUPFAM" id="SSF53335">
    <property type="entry name" value="S-adenosyl-L-methionine-dependent methyltransferases"/>
    <property type="match status" value="1"/>
</dbReference>
<dbReference type="InterPro" id="IPR016461">
    <property type="entry name" value="COMT-like"/>
</dbReference>
<evidence type="ECO:0000256" key="4">
    <source>
        <dbReference type="PIRSR" id="PIRSR005739-1"/>
    </source>
</evidence>
<evidence type="ECO:0000259" key="6">
    <source>
        <dbReference type="Pfam" id="PF08100"/>
    </source>
</evidence>
<gene>
    <name evidence="7" type="ORF">EAH77_06100</name>
</gene>
<dbReference type="InterPro" id="IPR036390">
    <property type="entry name" value="WH_DNA-bd_sf"/>
</dbReference>
<dbReference type="PIRSF" id="PIRSF005739">
    <property type="entry name" value="O-mtase"/>
    <property type="match status" value="1"/>
</dbReference>
<evidence type="ECO:0000256" key="2">
    <source>
        <dbReference type="ARBA" id="ARBA00022679"/>
    </source>
</evidence>
<feature type="domain" description="O-methyltransferase C-terminal" evidence="5">
    <location>
        <begin position="119"/>
        <end position="323"/>
    </location>
</feature>
<name>A0A502GNR3_9GAMM</name>
<accession>A0A502GNR3</accession>
<dbReference type="Pfam" id="PF08100">
    <property type="entry name" value="Dimerisation"/>
    <property type="match status" value="1"/>
</dbReference>
<dbReference type="Pfam" id="PF00891">
    <property type="entry name" value="Methyltransf_2"/>
    <property type="match status" value="1"/>
</dbReference>
<dbReference type="AlphaFoldDB" id="A0A502GNR3"/>
<reference evidence="7 8" key="1">
    <citation type="journal article" date="2019" name="Environ. Microbiol.">
        <title>Species interactions and distinct microbial communities in high Arctic permafrost affected cryosols are associated with the CH4 and CO2 gas fluxes.</title>
        <authorList>
            <person name="Altshuler I."/>
            <person name="Hamel J."/>
            <person name="Turney S."/>
            <person name="Magnuson E."/>
            <person name="Levesque R."/>
            <person name="Greer C."/>
            <person name="Whyte L.G."/>
        </authorList>
    </citation>
    <scope>NUCLEOTIDE SEQUENCE [LARGE SCALE GENOMIC DNA]</scope>
    <source>
        <strain evidence="7 8">E4</strain>
    </source>
</reference>
<keyword evidence="8" id="KW-1185">Reference proteome</keyword>
<dbReference type="RefSeq" id="WP_140470920.1">
    <property type="nucleotide sequence ID" value="NZ_RCZD01000003.1"/>
</dbReference>